<evidence type="ECO:0000256" key="1">
    <source>
        <dbReference type="SAM" id="MobiDB-lite"/>
    </source>
</evidence>
<feature type="domain" description="AB hydrolase-1" evidence="2">
    <location>
        <begin position="339"/>
        <end position="576"/>
    </location>
</feature>
<dbReference type="InterPro" id="IPR050266">
    <property type="entry name" value="AB_hydrolase_sf"/>
</dbReference>
<protein>
    <recommendedName>
        <fullName evidence="2">AB hydrolase-1 domain-containing protein</fullName>
    </recommendedName>
</protein>
<dbReference type="InterPro" id="IPR029058">
    <property type="entry name" value="AB_hydrolase_fold"/>
</dbReference>
<dbReference type="Gene3D" id="3.40.50.1820">
    <property type="entry name" value="alpha/beta hydrolase"/>
    <property type="match status" value="1"/>
</dbReference>
<feature type="compositionally biased region" description="Acidic residues" evidence="1">
    <location>
        <begin position="89"/>
        <end position="98"/>
    </location>
</feature>
<accession>A0AAN6KUP2</accession>
<dbReference type="SUPFAM" id="SSF53474">
    <property type="entry name" value="alpha/beta-Hydrolases"/>
    <property type="match status" value="1"/>
</dbReference>
<keyword evidence="4" id="KW-1185">Reference proteome</keyword>
<dbReference type="Pfam" id="PF00561">
    <property type="entry name" value="Abhydrolase_1"/>
    <property type="match status" value="1"/>
</dbReference>
<feature type="compositionally biased region" description="Low complexity" evidence="1">
    <location>
        <begin position="102"/>
        <end position="117"/>
    </location>
</feature>
<organism evidence="3 4">
    <name type="scientific">Friedmanniomyces endolithicus</name>
    <dbReference type="NCBI Taxonomy" id="329885"/>
    <lineage>
        <taxon>Eukaryota</taxon>
        <taxon>Fungi</taxon>
        <taxon>Dikarya</taxon>
        <taxon>Ascomycota</taxon>
        <taxon>Pezizomycotina</taxon>
        <taxon>Dothideomycetes</taxon>
        <taxon>Dothideomycetidae</taxon>
        <taxon>Mycosphaerellales</taxon>
        <taxon>Teratosphaeriaceae</taxon>
        <taxon>Friedmanniomyces</taxon>
    </lineage>
</organism>
<dbReference type="AlphaFoldDB" id="A0AAN6KUP2"/>
<evidence type="ECO:0000259" key="2">
    <source>
        <dbReference type="Pfam" id="PF00561"/>
    </source>
</evidence>
<feature type="region of interest" description="Disordered" evidence="1">
    <location>
        <begin position="1"/>
        <end position="21"/>
    </location>
</feature>
<name>A0AAN6KUP2_9PEZI</name>
<dbReference type="InterPro" id="IPR000073">
    <property type="entry name" value="AB_hydrolase_1"/>
</dbReference>
<dbReference type="EMBL" id="JAUJLE010000036">
    <property type="protein sequence ID" value="KAK1000715.1"/>
    <property type="molecule type" value="Genomic_DNA"/>
</dbReference>
<evidence type="ECO:0000313" key="4">
    <source>
        <dbReference type="Proteomes" id="UP001175353"/>
    </source>
</evidence>
<gene>
    <name evidence="3" type="ORF">LTR91_005633</name>
</gene>
<dbReference type="Proteomes" id="UP001175353">
    <property type="component" value="Unassembled WGS sequence"/>
</dbReference>
<feature type="compositionally biased region" description="Basic and acidic residues" evidence="1">
    <location>
        <begin position="12"/>
        <end position="21"/>
    </location>
</feature>
<proteinExistence type="predicted"/>
<evidence type="ECO:0000313" key="3">
    <source>
        <dbReference type="EMBL" id="KAK1000715.1"/>
    </source>
</evidence>
<comment type="caution">
    <text evidence="3">The sequence shown here is derived from an EMBL/GenBank/DDBJ whole genome shotgun (WGS) entry which is preliminary data.</text>
</comment>
<reference evidence="3" key="1">
    <citation type="submission" date="2023-06" db="EMBL/GenBank/DDBJ databases">
        <title>Black Yeasts Isolated from many extreme environments.</title>
        <authorList>
            <person name="Coleine C."/>
            <person name="Stajich J.E."/>
            <person name="Selbmann L."/>
        </authorList>
    </citation>
    <scope>NUCLEOTIDE SEQUENCE</scope>
    <source>
        <strain evidence="3">CCFEE 5200</strain>
    </source>
</reference>
<sequence>MFSQAATAYWRPGKDPADRDPDPASLLYIILPTLIQRHIPRIPSLRRTGSRYTKAPAPSHRRDDSDSSSEGSLTPPPSYHTSARTPLSDPEDTDIDPEEPFHSFPPSRSSTSGSSTPQHLNQSDSGVQWKYAKQGFSLLALAAQEESLLEQDPVFGRKLYLDSLGYLSRGLPADLSAAEVAGLRLALPESLSGPMGGGEVAARAAEGRVERRREGREVSMLHEAVASITLQLFLVLSVVLPYVQLLLRQAYQYDRRYRICDKLVAQSYQLVDHLGRHAMLLAAHVGAMNDGHIGVVVRDRSLVQLEMSTTPAEAFVECDGINYYTLLENPTNGAQNAPCILLIHALMSNLHMWDATAATLHSAGYRTLRYDHIGHHLTPPPRDDAKAHYHLDDLTRHAHQLVRSRLGHPHLHALIGCSIGGSMAFRYATLFPLDVGRIISVASPGLKSPAFAHELWTQRIEQFEQDLRTGDDRLCRQTVARWVPGERAEDDGVREEALRQVRTCGIEGYRVLVEAIRGYDYEGLVGDMGRVRMLVVAGEEDQAGRRDVLESVAGKIEGAEFVGMERTGHLPPMQKPGVFGGLMTRFLAEG</sequence>
<dbReference type="PANTHER" id="PTHR43798">
    <property type="entry name" value="MONOACYLGLYCEROL LIPASE"/>
    <property type="match status" value="1"/>
</dbReference>
<feature type="region of interest" description="Disordered" evidence="1">
    <location>
        <begin position="45"/>
        <end position="124"/>
    </location>
</feature>